<dbReference type="InterPro" id="IPR008979">
    <property type="entry name" value="Galactose-bd-like_sf"/>
</dbReference>
<evidence type="ECO:0000313" key="10">
    <source>
        <dbReference type="EMBL" id="EDN79490.1"/>
    </source>
</evidence>
<dbReference type="SMART" id="SM01038">
    <property type="entry name" value="Bgal_small_N"/>
    <property type="match status" value="1"/>
</dbReference>
<comment type="similarity">
    <text evidence="2 8">Belongs to the glycosyl hydrolase 2 family.</text>
</comment>
<dbReference type="InterPro" id="IPR011013">
    <property type="entry name" value="Gal_mutarotase_sf_dom"/>
</dbReference>
<evidence type="ECO:0000313" key="11">
    <source>
        <dbReference type="Proteomes" id="UP000004410"/>
    </source>
</evidence>
<keyword evidence="6 8" id="KW-0326">Glycosidase</keyword>
<dbReference type="Pfam" id="PF02837">
    <property type="entry name" value="Glyco_hydro_2_N"/>
    <property type="match status" value="1"/>
</dbReference>
<dbReference type="InterPro" id="IPR006104">
    <property type="entry name" value="Glyco_hydro_2_N"/>
</dbReference>
<dbReference type="PaxDb" id="411470-RUMGNA_00001"/>
<dbReference type="EMBL" id="AAYG02000001">
    <property type="protein sequence ID" value="EDN79490.1"/>
    <property type="molecule type" value="Genomic_DNA"/>
</dbReference>
<dbReference type="InterPro" id="IPR050347">
    <property type="entry name" value="Bact_Beta-galactosidase"/>
</dbReference>
<dbReference type="PANTHER" id="PTHR46323">
    <property type="entry name" value="BETA-GALACTOSIDASE"/>
    <property type="match status" value="1"/>
</dbReference>
<dbReference type="GO" id="GO:0009341">
    <property type="term" value="C:beta-galactosidase complex"/>
    <property type="evidence" value="ECO:0007669"/>
    <property type="project" value="InterPro"/>
</dbReference>
<comment type="caution">
    <text evidence="10">The sequence shown here is derived from an EMBL/GenBank/DDBJ whole genome shotgun (WGS) entry which is preliminary data.</text>
</comment>
<organism evidence="10 11">
    <name type="scientific">Mediterraneibacter gnavus (strain ATCC 29149 / DSM 114966 / JCM 6515 / VPI C7-9)</name>
    <name type="common">Ruminococcus gnavus</name>
    <dbReference type="NCBI Taxonomy" id="411470"/>
    <lineage>
        <taxon>Bacteria</taxon>
        <taxon>Bacillati</taxon>
        <taxon>Bacillota</taxon>
        <taxon>Clostridia</taxon>
        <taxon>Lachnospirales</taxon>
        <taxon>Lachnospiraceae</taxon>
        <taxon>Mediterraneibacter</taxon>
    </lineage>
</organism>
<evidence type="ECO:0000259" key="9">
    <source>
        <dbReference type="SMART" id="SM01038"/>
    </source>
</evidence>
<dbReference type="PROSITE" id="PS00608">
    <property type="entry name" value="GLYCOSYL_HYDROL_F2_2"/>
    <property type="match status" value="1"/>
</dbReference>
<evidence type="ECO:0000256" key="8">
    <source>
        <dbReference type="RuleBase" id="RU361154"/>
    </source>
</evidence>
<dbReference type="PROSITE" id="PS00719">
    <property type="entry name" value="GLYCOSYL_HYDROL_F2_1"/>
    <property type="match status" value="1"/>
</dbReference>
<dbReference type="InterPro" id="IPR032312">
    <property type="entry name" value="LacZ_4"/>
</dbReference>
<dbReference type="Proteomes" id="UP000004410">
    <property type="component" value="Unassembled WGS sequence"/>
</dbReference>
<dbReference type="GO" id="GO:0030246">
    <property type="term" value="F:carbohydrate binding"/>
    <property type="evidence" value="ECO:0007669"/>
    <property type="project" value="InterPro"/>
</dbReference>
<protein>
    <recommendedName>
        <fullName evidence="4 8">Beta-galactosidase</fullName>
        <ecNumber evidence="3 8">3.2.1.23</ecNumber>
    </recommendedName>
    <alternativeName>
        <fullName evidence="7 8">Lactase</fullName>
    </alternativeName>
</protein>
<name>A7AXI9_MEDG7</name>
<dbReference type="PRINTS" id="PR00132">
    <property type="entry name" value="GLHYDRLASE2"/>
</dbReference>
<evidence type="ECO:0000256" key="1">
    <source>
        <dbReference type="ARBA" id="ARBA00001412"/>
    </source>
</evidence>
<dbReference type="Pfam" id="PF02836">
    <property type="entry name" value="Glyco_hydro_2_C"/>
    <property type="match status" value="1"/>
</dbReference>
<dbReference type="GO" id="GO:0004565">
    <property type="term" value="F:beta-galactosidase activity"/>
    <property type="evidence" value="ECO:0007669"/>
    <property type="project" value="UniProtKB-EC"/>
</dbReference>
<evidence type="ECO:0000256" key="3">
    <source>
        <dbReference type="ARBA" id="ARBA00012756"/>
    </source>
</evidence>
<dbReference type="InterPro" id="IPR004199">
    <property type="entry name" value="B-gal_small/dom_5"/>
</dbReference>
<feature type="domain" description="Beta galactosidase small chain/" evidence="9">
    <location>
        <begin position="750"/>
        <end position="1018"/>
    </location>
</feature>
<reference evidence="10 11" key="1">
    <citation type="submission" date="2007-04" db="EMBL/GenBank/DDBJ databases">
        <authorList>
            <person name="Fulton L."/>
            <person name="Clifton S."/>
            <person name="Fulton B."/>
            <person name="Xu J."/>
            <person name="Minx P."/>
            <person name="Pepin K.H."/>
            <person name="Johnson M."/>
            <person name="Thiruvilangam P."/>
            <person name="Bhonagiri V."/>
            <person name="Nash W.E."/>
            <person name="Mardis E.R."/>
            <person name="Wilson R.K."/>
        </authorList>
    </citation>
    <scope>NUCLEOTIDE SEQUENCE [LARGE SCALE GENOMIC DNA]</scope>
    <source>
        <strain evidence="10 11">ATCC 29149</strain>
    </source>
</reference>
<dbReference type="EC" id="3.2.1.23" evidence="3 8"/>
<dbReference type="Gene3D" id="2.60.40.10">
    <property type="entry name" value="Immunoglobulins"/>
    <property type="match status" value="2"/>
</dbReference>
<dbReference type="SUPFAM" id="SSF74650">
    <property type="entry name" value="Galactose mutarotase-like"/>
    <property type="match status" value="1"/>
</dbReference>
<dbReference type="InterPro" id="IPR006102">
    <property type="entry name" value="Ig-like_GH2"/>
</dbReference>
<comment type="catalytic activity">
    <reaction evidence="1 8">
        <text>Hydrolysis of terminal non-reducing beta-D-galactose residues in beta-D-galactosides.</text>
        <dbReference type="EC" id="3.2.1.23"/>
    </reaction>
</comment>
<sequence>MSMIIQRHYENLNIMYENTMPYRSYYIPASCNMGPLVENREKSDRMTLLNGKWKFCYFDSIYDLQDAFYEEGYSLDGFEEVNVPGMWQNYGYDTYQYTNVRYPIPLDPPYVPQENPCGAYVRTFEYQKKEDAPNVYLNFEGVDSCLYVWVNGTYVGYSQVSHASREFDITDLVKNGSNTLAVLVLKWCDGTYLEDQDKFRMSGIFRDVYLLQRPDNAIYDYFTTTRIVDGNAEITVRAKYLKEAAPVKIAIYDKEGVLCVSGRLQEISDGEYTHQVVLKIEAPKLWNPEQPYLYTMVLENTGEVIVDRIGIREISIRDAVVYANEVPVKFKGVNRHDSDPVTGFVIGMEQMKKDLQMMKEHNFNAIRTSHYPNAPYFYQLCDEYGFYVIAEADNESHGTQSQYLEDSSWENISKRWNERIADHPAFIPATMDRTRLCVYREKNRPCVVIWSMGNECGYGCTFEEALKWTKEFDPSRLTCYESALYKSDRRRYDYSNIDLYSRMYPELEEIEEYMEKGPDKPFLLIEYCHAMGNGPGDLEDYFQMIYKYPSLCGGFVWEWCDHAIYKGQAENGKAMYFYGGDHKEEVHDGNFCMDGLVYPDRTPHTGLLEYQNVYRPARVVSFEQESGCLVLKNYMNEEDLKSYIYISYEVSCDGDVFGRGQVEITQSILPRQCKEVYVDVSVPETGKCYLKIFYHQRQDTELISQGTILGFDEILLKNEDGRNQKAVTLLKTFKTPKGKVKLSETDRYIQIKSDDFTYVYNKLTGMFEELNVGGKKILDAPMELNIWRAPTDNDRILKRKWIAAGYDRSLGRAYNTQWKREKSKLVLHSILSVAAVSLQKVLDVDAVWEVFDTGEICVTMRVKKEMEFPELPRFGIRLFLKQEFNQVEYYGMGPQESYVDKCRASSHGIYRSSVDEMHEDYIRPQENGSHADCDYVKLTSKEQSVTVVSPHSFSFSVSPYTQEELTRKAHHFELEKSGSTIVCLDYAQNGIGSNSCGPKLRKQYCFQKEQFVCEWKLMFEEKSEKLSGNDCFCKEDRV</sequence>
<dbReference type="InterPro" id="IPR013783">
    <property type="entry name" value="Ig-like_fold"/>
</dbReference>
<accession>A7AXI9</accession>
<gene>
    <name evidence="10" type="ORF">RUMGNA_00001</name>
</gene>
<dbReference type="SUPFAM" id="SSF49303">
    <property type="entry name" value="beta-Galactosidase/glucuronidase domain"/>
    <property type="match status" value="2"/>
</dbReference>
<dbReference type="Gene3D" id="2.70.98.10">
    <property type="match status" value="1"/>
</dbReference>
<dbReference type="Gene3D" id="2.60.120.260">
    <property type="entry name" value="Galactose-binding domain-like"/>
    <property type="match status" value="1"/>
</dbReference>
<dbReference type="SUPFAM" id="SSF51445">
    <property type="entry name" value="(Trans)glycosidases"/>
    <property type="match status" value="1"/>
</dbReference>
<dbReference type="InterPro" id="IPR023232">
    <property type="entry name" value="Glyco_hydro_2_AS"/>
</dbReference>
<dbReference type="CAZy" id="GH2">
    <property type="family name" value="Glycoside Hydrolase Family 2"/>
</dbReference>
<dbReference type="GO" id="GO:0005990">
    <property type="term" value="P:lactose catabolic process"/>
    <property type="evidence" value="ECO:0007669"/>
    <property type="project" value="TreeGrafter"/>
</dbReference>
<dbReference type="SUPFAM" id="SSF49785">
    <property type="entry name" value="Galactose-binding domain-like"/>
    <property type="match status" value="1"/>
</dbReference>
<evidence type="ECO:0000256" key="2">
    <source>
        <dbReference type="ARBA" id="ARBA00007401"/>
    </source>
</evidence>
<dbReference type="InterPro" id="IPR006103">
    <property type="entry name" value="Glyco_hydro_2_cat"/>
</dbReference>
<dbReference type="eggNOG" id="COG3250">
    <property type="taxonomic scope" value="Bacteria"/>
</dbReference>
<dbReference type="InterPro" id="IPR017853">
    <property type="entry name" value="GH"/>
</dbReference>
<dbReference type="Pfam" id="PF16353">
    <property type="entry name" value="LacZ_4"/>
    <property type="match status" value="1"/>
</dbReference>
<reference evidence="10 11" key="2">
    <citation type="submission" date="2007-06" db="EMBL/GenBank/DDBJ databases">
        <title>Draft genome sequence of Ruminococcus gnavus (ATCC 29149).</title>
        <authorList>
            <person name="Sudarsanam P."/>
            <person name="Ley R."/>
            <person name="Guruge J."/>
            <person name="Turnbaugh P.J."/>
            <person name="Mahowald M."/>
            <person name="Liep D."/>
            <person name="Gordon J."/>
        </authorList>
    </citation>
    <scope>NUCLEOTIDE SEQUENCE [LARGE SCALE GENOMIC DNA]</scope>
    <source>
        <strain evidence="10 11">ATCC 29149</strain>
    </source>
</reference>
<evidence type="ECO:0000256" key="7">
    <source>
        <dbReference type="ARBA" id="ARBA00032230"/>
    </source>
</evidence>
<dbReference type="Pfam" id="PF02929">
    <property type="entry name" value="Bgal_small_N"/>
    <property type="match status" value="1"/>
</dbReference>
<evidence type="ECO:0000256" key="6">
    <source>
        <dbReference type="ARBA" id="ARBA00023295"/>
    </source>
</evidence>
<dbReference type="InterPro" id="IPR023230">
    <property type="entry name" value="Glyco_hydro_2_CS"/>
</dbReference>
<keyword evidence="5 8" id="KW-0378">Hydrolase</keyword>
<dbReference type="InterPro" id="IPR006101">
    <property type="entry name" value="Glyco_hydro_2"/>
</dbReference>
<evidence type="ECO:0000256" key="5">
    <source>
        <dbReference type="ARBA" id="ARBA00022801"/>
    </source>
</evidence>
<dbReference type="InterPro" id="IPR014718">
    <property type="entry name" value="GH-type_carb-bd"/>
</dbReference>
<dbReference type="PANTHER" id="PTHR46323:SF2">
    <property type="entry name" value="BETA-GALACTOSIDASE"/>
    <property type="match status" value="1"/>
</dbReference>
<dbReference type="Pfam" id="PF00703">
    <property type="entry name" value="Glyco_hydro_2"/>
    <property type="match status" value="1"/>
</dbReference>
<dbReference type="AlphaFoldDB" id="A7AXI9"/>
<dbReference type="InterPro" id="IPR036156">
    <property type="entry name" value="Beta-gal/glucu_dom_sf"/>
</dbReference>
<evidence type="ECO:0000256" key="4">
    <source>
        <dbReference type="ARBA" id="ARBA00013303"/>
    </source>
</evidence>
<proteinExistence type="inferred from homology"/>
<dbReference type="Gene3D" id="3.20.20.80">
    <property type="entry name" value="Glycosidases"/>
    <property type="match status" value="1"/>
</dbReference>